<dbReference type="Proteomes" id="UP001148838">
    <property type="component" value="Unassembled WGS sequence"/>
</dbReference>
<comment type="caution">
    <text evidence="2">The sequence shown here is derived from an EMBL/GenBank/DDBJ whole genome shotgun (WGS) entry which is preliminary data.</text>
</comment>
<sequence length="353" mass="41171">MMDVIKAEQEVDPLSLETSDDTDEDEKKPVLKHVTGIKEEYEDQSHDLTSEIKFEEDPVPISFPVVKREPEEEQSDFYEEPGVEVTAEDNEVFAERWFPRLMREAHKEIRKTVCIELLDHYENDRDDFIARVVTGDERCLHHFELDAKRQTMASCKFSNEKEIQICAFGRESYDYCVSFDSRGLLWSSWHTEPPLILKELLAQLSRVRQHQEKQDFLLLHDNARPHISHRTTDQIRILGWTTLKHPPDSPDLVSCHYHLFGKLKESLCRKRFEDNDSLVHAAKDWLRHVGPNFFRAGIQALIQKCGKIVERDGDYVEKSSNVAVVHISEINMVEHCLDKIPEPEPKGILSYLH</sequence>
<evidence type="ECO:0000256" key="1">
    <source>
        <dbReference type="SAM" id="MobiDB-lite"/>
    </source>
</evidence>
<accession>A0ABQ8RU96</accession>
<dbReference type="Gene3D" id="3.30.420.10">
    <property type="entry name" value="Ribonuclease H-like superfamily/Ribonuclease H"/>
    <property type="match status" value="1"/>
</dbReference>
<proteinExistence type="predicted"/>
<dbReference type="PANTHER" id="PTHR46060:SF1">
    <property type="entry name" value="MARINER MOS1 TRANSPOSASE-LIKE PROTEIN"/>
    <property type="match status" value="1"/>
</dbReference>
<keyword evidence="3" id="KW-1185">Reference proteome</keyword>
<organism evidence="2 3">
    <name type="scientific">Periplaneta americana</name>
    <name type="common">American cockroach</name>
    <name type="synonym">Blatta americana</name>
    <dbReference type="NCBI Taxonomy" id="6978"/>
    <lineage>
        <taxon>Eukaryota</taxon>
        <taxon>Metazoa</taxon>
        <taxon>Ecdysozoa</taxon>
        <taxon>Arthropoda</taxon>
        <taxon>Hexapoda</taxon>
        <taxon>Insecta</taxon>
        <taxon>Pterygota</taxon>
        <taxon>Neoptera</taxon>
        <taxon>Polyneoptera</taxon>
        <taxon>Dictyoptera</taxon>
        <taxon>Blattodea</taxon>
        <taxon>Blattoidea</taxon>
        <taxon>Blattidae</taxon>
        <taxon>Blattinae</taxon>
        <taxon>Periplaneta</taxon>
    </lineage>
</organism>
<name>A0ABQ8RU96_PERAM</name>
<dbReference type="PANTHER" id="PTHR46060">
    <property type="entry name" value="MARINER MOS1 TRANSPOSASE-LIKE PROTEIN"/>
    <property type="match status" value="1"/>
</dbReference>
<reference evidence="2 3" key="1">
    <citation type="journal article" date="2022" name="Allergy">
        <title>Genome assembly and annotation of Periplaneta americana reveal a comprehensive cockroach allergen profile.</title>
        <authorList>
            <person name="Wang L."/>
            <person name="Xiong Q."/>
            <person name="Saelim N."/>
            <person name="Wang L."/>
            <person name="Nong W."/>
            <person name="Wan A.T."/>
            <person name="Shi M."/>
            <person name="Liu X."/>
            <person name="Cao Q."/>
            <person name="Hui J.H.L."/>
            <person name="Sookrung N."/>
            <person name="Leung T.F."/>
            <person name="Tungtrongchitr A."/>
            <person name="Tsui S.K.W."/>
        </authorList>
    </citation>
    <scope>NUCLEOTIDE SEQUENCE [LARGE SCALE GENOMIC DNA]</scope>
    <source>
        <strain evidence="2">PWHHKU_190912</strain>
    </source>
</reference>
<dbReference type="EMBL" id="JAJSOF020000043">
    <property type="protein sequence ID" value="KAJ4425339.1"/>
    <property type="molecule type" value="Genomic_DNA"/>
</dbReference>
<gene>
    <name evidence="2" type="ORF">ANN_27954</name>
</gene>
<feature type="compositionally biased region" description="Basic and acidic residues" evidence="1">
    <location>
        <begin position="36"/>
        <end position="51"/>
    </location>
</feature>
<evidence type="ECO:0000313" key="3">
    <source>
        <dbReference type="Proteomes" id="UP001148838"/>
    </source>
</evidence>
<evidence type="ECO:0000313" key="2">
    <source>
        <dbReference type="EMBL" id="KAJ4425339.1"/>
    </source>
</evidence>
<evidence type="ECO:0008006" key="4">
    <source>
        <dbReference type="Google" id="ProtNLM"/>
    </source>
</evidence>
<protein>
    <recommendedName>
        <fullName evidence="4">Transposase</fullName>
    </recommendedName>
</protein>
<dbReference type="InterPro" id="IPR052709">
    <property type="entry name" value="Transposase-MT_Hybrid"/>
</dbReference>
<feature type="region of interest" description="Disordered" evidence="1">
    <location>
        <begin position="1"/>
        <end position="51"/>
    </location>
</feature>
<dbReference type="InterPro" id="IPR036397">
    <property type="entry name" value="RNaseH_sf"/>
</dbReference>